<feature type="modified residue" description="N6-(pyridoxal phosphate)lysine" evidence="3">
    <location>
        <position position="194"/>
    </location>
</feature>
<dbReference type="GO" id="GO:0000271">
    <property type="term" value="P:polysaccharide biosynthetic process"/>
    <property type="evidence" value="ECO:0007669"/>
    <property type="project" value="TreeGrafter"/>
</dbReference>
<dbReference type="OrthoDB" id="9768668at2"/>
<dbReference type="InterPro" id="IPR015422">
    <property type="entry name" value="PyrdxlP-dep_Trfase_small"/>
</dbReference>
<dbReference type="eggNOG" id="COG0399">
    <property type="taxonomic scope" value="Bacteria"/>
</dbReference>
<keyword evidence="5" id="KW-0808">Transferase</keyword>
<keyword evidence="3 4" id="KW-0663">Pyridoxal phosphate</keyword>
<dbReference type="STRING" id="1337093.MBELCI_2330"/>
<dbReference type="GO" id="GO:0030170">
    <property type="term" value="F:pyridoxal phosphate binding"/>
    <property type="evidence" value="ECO:0007669"/>
    <property type="project" value="TreeGrafter"/>
</dbReference>
<dbReference type="Pfam" id="PF01041">
    <property type="entry name" value="DegT_DnrJ_EryC1"/>
    <property type="match status" value="1"/>
</dbReference>
<proteinExistence type="inferred from homology"/>
<dbReference type="PANTHER" id="PTHR30244:SF34">
    <property type="entry name" value="DTDP-4-AMINO-4,6-DIDEOXYGALACTOSE TRANSAMINASE"/>
    <property type="match status" value="1"/>
</dbReference>
<dbReference type="Gene3D" id="3.40.640.10">
    <property type="entry name" value="Type I PLP-dependent aspartate aminotransferase-like (Major domain)"/>
    <property type="match status" value="1"/>
</dbReference>
<comment type="similarity">
    <text evidence="1 4">Belongs to the DegT/DnrJ/EryC1 family.</text>
</comment>
<dbReference type="SUPFAM" id="SSF53383">
    <property type="entry name" value="PLP-dependent transferases"/>
    <property type="match status" value="1"/>
</dbReference>
<dbReference type="PANTHER" id="PTHR30244">
    <property type="entry name" value="TRANSAMINASE"/>
    <property type="match status" value="1"/>
</dbReference>
<dbReference type="Proteomes" id="UP000016566">
    <property type="component" value="Unassembled WGS sequence"/>
</dbReference>
<feature type="active site" description="Proton acceptor" evidence="2">
    <location>
        <position position="194"/>
    </location>
</feature>
<dbReference type="InterPro" id="IPR015421">
    <property type="entry name" value="PyrdxlP-dep_Trfase_major"/>
</dbReference>
<dbReference type="Gene3D" id="3.90.1150.10">
    <property type="entry name" value="Aspartate Aminotransferase, domain 1"/>
    <property type="match status" value="1"/>
</dbReference>
<evidence type="ECO:0000256" key="1">
    <source>
        <dbReference type="ARBA" id="ARBA00037999"/>
    </source>
</evidence>
<name>U3ANF1_9RHOB</name>
<evidence type="ECO:0000256" key="2">
    <source>
        <dbReference type="PIRSR" id="PIRSR000390-1"/>
    </source>
</evidence>
<evidence type="ECO:0000256" key="4">
    <source>
        <dbReference type="RuleBase" id="RU004508"/>
    </source>
</evidence>
<keyword evidence="6" id="KW-1185">Reference proteome</keyword>
<dbReference type="InterPro" id="IPR015424">
    <property type="entry name" value="PyrdxlP-dep_Trfase"/>
</dbReference>
<dbReference type="RefSeq" id="WP_021694379.1">
    <property type="nucleotide sequence ID" value="NZ_BATB01000033.1"/>
</dbReference>
<dbReference type="AlphaFoldDB" id="U3ANF1"/>
<evidence type="ECO:0000313" key="6">
    <source>
        <dbReference type="Proteomes" id="UP000016566"/>
    </source>
</evidence>
<reference evidence="5" key="1">
    <citation type="journal article" date="2013" name="Genome Announc.">
        <title>Draft Genome Sequence of Loktanella cinnabarina LL-001T, Isolated from Deep-Sea Floor Sediment.</title>
        <authorList>
            <person name="Nishi S."/>
            <person name="Tsubouchi T."/>
            <person name="Takaki Y."/>
            <person name="Koyanagi R."/>
            <person name="Satoh N."/>
            <person name="Maruyama T."/>
            <person name="Hatada Y."/>
        </authorList>
    </citation>
    <scope>NUCLEOTIDE SEQUENCE [LARGE SCALE GENOMIC DNA]</scope>
    <source>
        <strain evidence="5">LL-001</strain>
    </source>
</reference>
<evidence type="ECO:0000313" key="5">
    <source>
        <dbReference type="EMBL" id="GAD56278.1"/>
    </source>
</evidence>
<evidence type="ECO:0000256" key="3">
    <source>
        <dbReference type="PIRSR" id="PIRSR000390-2"/>
    </source>
</evidence>
<gene>
    <name evidence="5" type="ORF">MBELCI_2330</name>
</gene>
<protein>
    <submittedName>
        <fullName evidence="5">Aminotransferase, DegT/DnrJ/EryC1/StrS family</fullName>
    </submittedName>
</protein>
<organism evidence="5 6">
    <name type="scientific">Limimaricola cinnabarinus LL-001</name>
    <dbReference type="NCBI Taxonomy" id="1337093"/>
    <lineage>
        <taxon>Bacteria</taxon>
        <taxon>Pseudomonadati</taxon>
        <taxon>Pseudomonadota</taxon>
        <taxon>Alphaproteobacteria</taxon>
        <taxon>Rhodobacterales</taxon>
        <taxon>Paracoccaceae</taxon>
        <taxon>Limimaricola</taxon>
    </lineage>
</organism>
<accession>U3ANF1</accession>
<dbReference type="GO" id="GO:0008483">
    <property type="term" value="F:transaminase activity"/>
    <property type="evidence" value="ECO:0007669"/>
    <property type="project" value="UniProtKB-KW"/>
</dbReference>
<dbReference type="EMBL" id="BATB01000033">
    <property type="protein sequence ID" value="GAD56278.1"/>
    <property type="molecule type" value="Genomic_DNA"/>
</dbReference>
<dbReference type="PIRSF" id="PIRSF000390">
    <property type="entry name" value="PLP_StrS"/>
    <property type="match status" value="1"/>
</dbReference>
<comment type="caution">
    <text evidence="5">The sequence shown here is derived from an EMBL/GenBank/DDBJ whole genome shotgun (WGS) entry which is preliminary data.</text>
</comment>
<sequence>MAEMRFAGSFTQQEPIPEEGISAALELLRTGRLHRYNTVPGETSLTARLEAAYAEWQGAKYCLALASGGQAMQIALRACGVRPGDKVLSNAFTLAPVPGAVAAVGAETVLVEITEDLVIDLDDLAAKARASGAGHLLLSNMRGHLCDMDRLMRVAKECGLTVIEDCAHTMGAKWNGRRSGNFGAMGCFSTQTYKHMNSGEGGFLTSDDPELMARAIIMSGSYMLYERHGAAPAAEAFERIRLETPNMSARMDNLRAAILLPQLDWLDDAIARWNALHDRMAERLATLPGVALPHRPEPELYVGSSIQFRLPGLGGDAARQLVAEAAARGVELKWFGASEPAGFTSNHGSWRYLREQSLPRTDAVLSTLFDMRLPLTFTPADCDAIAHHLDAALAALRSPEGAA</sequence>
<keyword evidence="5" id="KW-0032">Aminotransferase</keyword>
<dbReference type="InterPro" id="IPR000653">
    <property type="entry name" value="DegT/StrS_aminotransferase"/>
</dbReference>